<gene>
    <name evidence="1" type="ORF">MA20_48500</name>
</gene>
<dbReference type="Proteomes" id="UP000030377">
    <property type="component" value="Unassembled WGS sequence"/>
</dbReference>
<dbReference type="EMBL" id="JRPN01000207">
    <property type="protein sequence ID" value="KGT72741.1"/>
    <property type="molecule type" value="Genomic_DNA"/>
</dbReference>
<evidence type="ECO:0000313" key="1">
    <source>
        <dbReference type="EMBL" id="KGT72741.1"/>
    </source>
</evidence>
<reference evidence="1 2" key="1">
    <citation type="submission" date="2014-09" db="EMBL/GenBank/DDBJ databases">
        <title>Draft genome of Bradyrhizobium japonicum Is-34.</title>
        <authorList>
            <person name="Tsurumaru H."/>
            <person name="Yamakawa T."/>
            <person name="Hashimoto S."/>
            <person name="Okizaki K."/>
            <person name="Kanesaki Y."/>
            <person name="Yoshikawa H."/>
            <person name="Yajima S."/>
        </authorList>
    </citation>
    <scope>NUCLEOTIDE SEQUENCE [LARGE SCALE GENOMIC DNA]</scope>
    <source>
        <strain evidence="1 2">Is-34</strain>
    </source>
</reference>
<sequence>MIVHAVCRVFQRAWKCEMWCPGEYPCPQAGLELREPLVPASNQAGNGTLIEAAARQSPRLLCDLLHCSPLMSRSDQFFLKV</sequence>
<name>A0A0A3XHU4_BRAJP</name>
<organism evidence="1 2">
    <name type="scientific">Bradyrhizobium japonicum</name>
    <dbReference type="NCBI Taxonomy" id="375"/>
    <lineage>
        <taxon>Bacteria</taxon>
        <taxon>Pseudomonadati</taxon>
        <taxon>Pseudomonadota</taxon>
        <taxon>Alphaproteobacteria</taxon>
        <taxon>Hyphomicrobiales</taxon>
        <taxon>Nitrobacteraceae</taxon>
        <taxon>Bradyrhizobium</taxon>
    </lineage>
</organism>
<evidence type="ECO:0000313" key="2">
    <source>
        <dbReference type="Proteomes" id="UP000030377"/>
    </source>
</evidence>
<accession>A0A0A3XHU4</accession>
<protein>
    <submittedName>
        <fullName evidence="1">Uncharacterized protein</fullName>
    </submittedName>
</protein>
<comment type="caution">
    <text evidence="1">The sequence shown here is derived from an EMBL/GenBank/DDBJ whole genome shotgun (WGS) entry which is preliminary data.</text>
</comment>
<dbReference type="AlphaFoldDB" id="A0A0A3XHU4"/>
<proteinExistence type="predicted"/>